<dbReference type="EMBL" id="JAZHXI010000015">
    <property type="protein sequence ID" value="KAL2063631.1"/>
    <property type="molecule type" value="Genomic_DNA"/>
</dbReference>
<gene>
    <name evidence="2" type="ORF">VTL71DRAFT_5436</name>
</gene>
<evidence type="ECO:0000313" key="2">
    <source>
        <dbReference type="EMBL" id="KAL2063631.1"/>
    </source>
</evidence>
<accession>A0ABR4C2N7</accession>
<organism evidence="2 3">
    <name type="scientific">Oculimacula yallundae</name>
    <dbReference type="NCBI Taxonomy" id="86028"/>
    <lineage>
        <taxon>Eukaryota</taxon>
        <taxon>Fungi</taxon>
        <taxon>Dikarya</taxon>
        <taxon>Ascomycota</taxon>
        <taxon>Pezizomycotina</taxon>
        <taxon>Leotiomycetes</taxon>
        <taxon>Helotiales</taxon>
        <taxon>Ploettnerulaceae</taxon>
        <taxon>Oculimacula</taxon>
    </lineage>
</organism>
<proteinExistence type="predicted"/>
<keyword evidence="3" id="KW-1185">Reference proteome</keyword>
<dbReference type="Proteomes" id="UP001595075">
    <property type="component" value="Unassembled WGS sequence"/>
</dbReference>
<evidence type="ECO:0000256" key="1">
    <source>
        <dbReference type="SAM" id="Phobius"/>
    </source>
</evidence>
<keyword evidence="1" id="KW-0472">Membrane</keyword>
<comment type="caution">
    <text evidence="2">The sequence shown here is derived from an EMBL/GenBank/DDBJ whole genome shotgun (WGS) entry which is preliminary data.</text>
</comment>
<evidence type="ECO:0000313" key="3">
    <source>
        <dbReference type="Proteomes" id="UP001595075"/>
    </source>
</evidence>
<sequence>MLRKRSEDSVRAIPFPDVITMRRNPNRRILYIALGVLCLYLLIAYEPVPLPILAHTPKIITYDTTPTFEYVSLYRQKADHAFEAALDEKLRALEREIVSGLPSDQGIATNLTIWQLTTEEGAKALPIWTDQWRENNKDWMHKLFTSTPGSLYEHFEGIPEIAGMNFTSQAVQDDLTRYLLLWFNGGFYTSVDTWNRVALRDCRATASVLQHLKDVSLMVGIDRDEPYLSNATLKDWQWARGVGFGQASMWAAVRFDPLIRKAIVRTISHAWTHESLEDGTWREKYTAKVEGVIMEKLTARVDYTGEISGNGMLTDIILETLSATLQRDHKLRDRDAGLEKRVTWRKFWKLKEVLWIDGDQIKQGSEDDIRGLAVLPINVWGSGKGHSRSGTFEDPEACINHLPNFRPKKDIKKKIFG</sequence>
<keyword evidence="1" id="KW-0812">Transmembrane</keyword>
<feature type="transmembrane region" description="Helical" evidence="1">
    <location>
        <begin position="29"/>
        <end position="48"/>
    </location>
</feature>
<dbReference type="InterPro" id="IPR039367">
    <property type="entry name" value="Och1-like"/>
</dbReference>
<keyword evidence="1" id="KW-1133">Transmembrane helix</keyword>
<reference evidence="2 3" key="1">
    <citation type="journal article" date="2024" name="Commun. Biol.">
        <title>Comparative genomic analysis of thermophilic fungi reveals convergent evolutionary adaptations and gene losses.</title>
        <authorList>
            <person name="Steindorff A.S."/>
            <person name="Aguilar-Pontes M.V."/>
            <person name="Robinson A.J."/>
            <person name="Andreopoulos B."/>
            <person name="LaButti K."/>
            <person name="Kuo A."/>
            <person name="Mondo S."/>
            <person name="Riley R."/>
            <person name="Otillar R."/>
            <person name="Haridas S."/>
            <person name="Lipzen A."/>
            <person name="Grimwood J."/>
            <person name="Schmutz J."/>
            <person name="Clum A."/>
            <person name="Reid I.D."/>
            <person name="Moisan M.C."/>
            <person name="Butler G."/>
            <person name="Nguyen T.T.M."/>
            <person name="Dewar K."/>
            <person name="Conant G."/>
            <person name="Drula E."/>
            <person name="Henrissat B."/>
            <person name="Hansel C."/>
            <person name="Singer S."/>
            <person name="Hutchinson M.I."/>
            <person name="de Vries R.P."/>
            <person name="Natvig D.O."/>
            <person name="Powell A.J."/>
            <person name="Tsang A."/>
            <person name="Grigoriev I.V."/>
        </authorList>
    </citation>
    <scope>NUCLEOTIDE SEQUENCE [LARGE SCALE GENOMIC DNA]</scope>
    <source>
        <strain evidence="2 3">CBS 494.80</strain>
    </source>
</reference>
<name>A0ABR4C2N7_9HELO</name>
<dbReference type="PANTHER" id="PTHR31834:SF9">
    <property type="entry name" value="INITIATION-SPECIFIC ALPHA-1,6-MANNOSYLTRANSFERASE"/>
    <property type="match status" value="1"/>
</dbReference>
<protein>
    <submittedName>
        <fullName evidence="2">Uncharacterized protein</fullName>
    </submittedName>
</protein>
<dbReference type="PANTHER" id="PTHR31834">
    <property type="entry name" value="INITIATION-SPECIFIC ALPHA-1,6-MANNOSYLTRANSFERASE"/>
    <property type="match status" value="1"/>
</dbReference>